<reference evidence="2 3" key="1">
    <citation type="submission" date="2016-11" db="EMBL/GenBank/DDBJ databases">
        <authorList>
            <person name="Varghese N."/>
            <person name="Submissions S."/>
        </authorList>
    </citation>
    <scope>NUCLEOTIDE SEQUENCE [LARGE SCALE GENOMIC DNA]</scope>
    <source>
        <strain evidence="2 3">CGMCC 1.12174</strain>
        <strain evidence="1 4">DSM 26351</strain>
    </source>
</reference>
<keyword evidence="4" id="KW-1185">Reference proteome</keyword>
<dbReference type="InterPro" id="IPR005901">
    <property type="entry name" value="GLPGLI"/>
</dbReference>
<name>A0A1M6UKG2_9FLAO</name>
<sequence>MNKHIIYLLMLVFHTTYAQQDGVRALYGVKSAKNIDDMENFEVKNIMISIASVLKDFEFELLISDHESLFNRKEQLKPDDISPYIYYQALVFSQGDKTWYVNDLEGTKIVEKNDSKPMTLLLDEKLEWDITKESKNFGDYKVYKATTVRQKGTVKTPVEAWFTSDLPYSFGPLGFGGLPGFIVELKFEEMIYTLNKIEKANVKIKKPKLNNQISYQEYYIMLEKEVADIKKKGY</sequence>
<accession>A0A1M6UKG2</accession>
<dbReference type="Proteomes" id="UP000184031">
    <property type="component" value="Unassembled WGS sequence"/>
</dbReference>
<dbReference type="Pfam" id="PF09697">
    <property type="entry name" value="Porph_ging"/>
    <property type="match status" value="1"/>
</dbReference>
<dbReference type="STRING" id="1055723.SAMN05216293_1657"/>
<comment type="caution">
    <text evidence="2">The sequence shown here is derived from an EMBL/GenBank/DDBJ whole genome shotgun (WGS) entry which is preliminary data.</text>
</comment>
<dbReference type="RefSeq" id="WP_163636617.1">
    <property type="nucleotide sequence ID" value="NZ_FOKU01000013.1"/>
</dbReference>
<dbReference type="Proteomes" id="UP000198940">
    <property type="component" value="Unassembled WGS sequence"/>
</dbReference>
<gene>
    <name evidence="1" type="ORF">SAMN04487891_113109</name>
    <name evidence="2" type="ORF">SAMN05216293_1657</name>
</gene>
<protein>
    <submittedName>
        <fullName evidence="2">GLPGLI family protein</fullName>
    </submittedName>
</protein>
<dbReference type="AlphaFoldDB" id="A0A1M6UKG2"/>
<evidence type="ECO:0000313" key="1">
    <source>
        <dbReference type="EMBL" id="SFC55347.1"/>
    </source>
</evidence>
<proteinExistence type="predicted"/>
<evidence type="ECO:0000313" key="3">
    <source>
        <dbReference type="Proteomes" id="UP000184031"/>
    </source>
</evidence>
<dbReference type="NCBIfam" id="TIGR01200">
    <property type="entry name" value="GLPGLI"/>
    <property type="match status" value="1"/>
</dbReference>
<evidence type="ECO:0000313" key="2">
    <source>
        <dbReference type="EMBL" id="SHK69633.1"/>
    </source>
</evidence>
<organism evidence="2 3">
    <name type="scientific">Flagellimonas taeanensis</name>
    <dbReference type="NCBI Taxonomy" id="1005926"/>
    <lineage>
        <taxon>Bacteria</taxon>
        <taxon>Pseudomonadati</taxon>
        <taxon>Bacteroidota</taxon>
        <taxon>Flavobacteriia</taxon>
        <taxon>Flavobacteriales</taxon>
        <taxon>Flavobacteriaceae</taxon>
        <taxon>Flagellimonas</taxon>
    </lineage>
</organism>
<evidence type="ECO:0000313" key="4">
    <source>
        <dbReference type="Proteomes" id="UP000198940"/>
    </source>
</evidence>
<dbReference type="EMBL" id="FOKU01000013">
    <property type="protein sequence ID" value="SFC55347.1"/>
    <property type="molecule type" value="Genomic_DNA"/>
</dbReference>
<dbReference type="EMBL" id="FRAT01000004">
    <property type="protein sequence ID" value="SHK69633.1"/>
    <property type="molecule type" value="Genomic_DNA"/>
</dbReference>